<keyword evidence="3" id="KW-1003">Cell membrane</keyword>
<evidence type="ECO:0000256" key="1">
    <source>
        <dbReference type="ARBA" id="ARBA00004651"/>
    </source>
</evidence>
<accession>F8D7N6</accession>
<dbReference type="EMBL" id="CP002839">
    <property type="protein sequence ID" value="AEH35484.1"/>
    <property type="molecule type" value="Genomic_DNA"/>
</dbReference>
<dbReference type="AlphaFoldDB" id="F8D7N6"/>
<dbReference type="STRING" id="797210.Halxa_0845"/>
<dbReference type="GO" id="GO:0055085">
    <property type="term" value="P:transmembrane transport"/>
    <property type="evidence" value="ECO:0007669"/>
    <property type="project" value="InterPro"/>
</dbReference>
<dbReference type="KEGG" id="hxa:Halxa_0845"/>
<dbReference type="eggNOG" id="arCOG00169">
    <property type="taxonomic scope" value="Archaea"/>
</dbReference>
<dbReference type="RefSeq" id="WP_013878384.1">
    <property type="nucleotide sequence ID" value="NC_015666.1"/>
</dbReference>
<evidence type="ECO:0000256" key="6">
    <source>
        <dbReference type="ARBA" id="ARBA00023136"/>
    </source>
</evidence>
<feature type="compositionally biased region" description="Basic and acidic residues" evidence="8">
    <location>
        <begin position="7"/>
        <end position="18"/>
    </location>
</feature>
<dbReference type="SUPFAM" id="SSF161098">
    <property type="entry name" value="MetI-like"/>
    <property type="match status" value="1"/>
</dbReference>
<dbReference type="PANTHER" id="PTHR30151">
    <property type="entry name" value="ALKANE SULFONATE ABC TRANSPORTER-RELATED, MEMBRANE SUBUNIT"/>
    <property type="match status" value="1"/>
</dbReference>
<feature type="transmembrane region" description="Helical" evidence="7">
    <location>
        <begin position="119"/>
        <end position="143"/>
    </location>
</feature>
<feature type="transmembrane region" description="Helical" evidence="7">
    <location>
        <begin position="149"/>
        <end position="169"/>
    </location>
</feature>
<comment type="similarity">
    <text evidence="7">Belongs to the binding-protein-dependent transport system permease family.</text>
</comment>
<dbReference type="PANTHER" id="PTHR30151:SF20">
    <property type="entry name" value="ABC TRANSPORTER PERMEASE PROTEIN HI_0355-RELATED"/>
    <property type="match status" value="1"/>
</dbReference>
<keyword evidence="5 7" id="KW-1133">Transmembrane helix</keyword>
<feature type="region of interest" description="Disordered" evidence="8">
    <location>
        <begin position="1"/>
        <end position="26"/>
    </location>
</feature>
<evidence type="ECO:0000256" key="5">
    <source>
        <dbReference type="ARBA" id="ARBA00022989"/>
    </source>
</evidence>
<gene>
    <name evidence="10" type="ordered locus">Halxa_0845</name>
</gene>
<dbReference type="InterPro" id="IPR035906">
    <property type="entry name" value="MetI-like_sf"/>
</dbReference>
<feature type="transmembrane region" description="Helical" evidence="7">
    <location>
        <begin position="210"/>
        <end position="226"/>
    </location>
</feature>
<feature type="domain" description="ABC transmembrane type-1" evidence="9">
    <location>
        <begin position="84"/>
        <end position="265"/>
    </location>
</feature>
<dbReference type="Pfam" id="PF00528">
    <property type="entry name" value="BPD_transp_1"/>
    <property type="match status" value="1"/>
</dbReference>
<dbReference type="CDD" id="cd06261">
    <property type="entry name" value="TM_PBP2"/>
    <property type="match status" value="1"/>
</dbReference>
<dbReference type="Proteomes" id="UP000006794">
    <property type="component" value="Chromosome"/>
</dbReference>
<feature type="transmembrane region" description="Helical" evidence="7">
    <location>
        <begin position="91"/>
        <end position="112"/>
    </location>
</feature>
<dbReference type="HOGENOM" id="CLU_046113_2_2_2"/>
<dbReference type="PROSITE" id="PS50928">
    <property type="entry name" value="ABC_TM1"/>
    <property type="match status" value="1"/>
</dbReference>
<evidence type="ECO:0000259" key="9">
    <source>
        <dbReference type="PROSITE" id="PS50928"/>
    </source>
</evidence>
<dbReference type="OrthoDB" id="214012at2157"/>
<keyword evidence="2 7" id="KW-0813">Transport</keyword>
<organism evidence="10 11">
    <name type="scientific">Halopiger xanaduensis (strain DSM 18323 / JCM 14033 / SH-6)</name>
    <dbReference type="NCBI Taxonomy" id="797210"/>
    <lineage>
        <taxon>Archaea</taxon>
        <taxon>Methanobacteriati</taxon>
        <taxon>Methanobacteriota</taxon>
        <taxon>Stenosarchaea group</taxon>
        <taxon>Halobacteria</taxon>
        <taxon>Halobacteriales</taxon>
        <taxon>Natrialbaceae</taxon>
        <taxon>Halopiger</taxon>
    </lineage>
</organism>
<dbReference type="GO" id="GO:0005886">
    <property type="term" value="C:plasma membrane"/>
    <property type="evidence" value="ECO:0007669"/>
    <property type="project" value="UniProtKB-SubCell"/>
</dbReference>
<feature type="transmembrane region" description="Helical" evidence="7">
    <location>
        <begin position="246"/>
        <end position="267"/>
    </location>
</feature>
<evidence type="ECO:0000313" key="10">
    <source>
        <dbReference type="EMBL" id="AEH35484.1"/>
    </source>
</evidence>
<evidence type="ECO:0000256" key="4">
    <source>
        <dbReference type="ARBA" id="ARBA00022692"/>
    </source>
</evidence>
<keyword evidence="6 7" id="KW-0472">Membrane</keyword>
<dbReference type="InterPro" id="IPR000515">
    <property type="entry name" value="MetI-like"/>
</dbReference>
<feature type="transmembrane region" description="Helical" evidence="7">
    <location>
        <begin position="35"/>
        <end position="62"/>
    </location>
</feature>
<reference evidence="10 11" key="1">
    <citation type="journal article" date="2012" name="Stand. Genomic Sci.">
        <title>Complete genome sequence of Halopiger xanaduensis type strain (SH-6(T)).</title>
        <authorList>
            <person name="Anderson I."/>
            <person name="Tindall B.J."/>
            <person name="Rohde M."/>
            <person name="Lucas S."/>
            <person name="Han J."/>
            <person name="Lapidus A."/>
            <person name="Cheng J.F."/>
            <person name="Goodwin L."/>
            <person name="Pitluck S."/>
            <person name="Peters L."/>
            <person name="Pati A."/>
            <person name="Mikhailova N."/>
            <person name="Pagani I."/>
            <person name="Teshima H."/>
            <person name="Han C."/>
            <person name="Tapia R."/>
            <person name="Land M."/>
            <person name="Woyke T."/>
            <person name="Klenk H.P."/>
            <person name="Kyrpides N."/>
            <person name="Ivanova N."/>
        </authorList>
    </citation>
    <scope>NUCLEOTIDE SEQUENCE [LARGE SCALE GENOMIC DNA]</scope>
    <source>
        <strain evidence="11">DSM 18323 / JCM 14033 / SH-6</strain>
    </source>
</reference>
<sequence>MTESESAADRPGRPDRPAPLETGSDADRRRAAADVLAPAAALAIGVLCWWVVTAVGTVPAFILPSPTAVAAQLLGNPDLYAQNALSTLEKVVYGGSVGIATGFLLAVLVAYLPWVRTAVYPYLVAVRVLPKIAVAPLLLIYLGTGTETAIVFVALITFFPLVLNTAAGLDRAPTEHRELLRSVDAGALERIAYVDLPYALPDVFAGLKQSVTLAVVGAVVGEWVIADDGLGFLVLMGSENVRPEVMLAALSVLLALGLALYGSVVLVQRGVRRWLGFDATDRG</sequence>
<evidence type="ECO:0000256" key="8">
    <source>
        <dbReference type="SAM" id="MobiDB-lite"/>
    </source>
</evidence>
<dbReference type="Gene3D" id="1.10.3720.10">
    <property type="entry name" value="MetI-like"/>
    <property type="match status" value="1"/>
</dbReference>
<evidence type="ECO:0000313" key="11">
    <source>
        <dbReference type="Proteomes" id="UP000006794"/>
    </source>
</evidence>
<keyword evidence="4 7" id="KW-0812">Transmembrane</keyword>
<keyword evidence="11" id="KW-1185">Reference proteome</keyword>
<name>F8D7N6_HALXS</name>
<dbReference type="GeneID" id="10795821"/>
<protein>
    <submittedName>
        <fullName evidence="10">ABC-type transporter, integral membrane subunit</fullName>
    </submittedName>
</protein>
<evidence type="ECO:0000256" key="7">
    <source>
        <dbReference type="RuleBase" id="RU363032"/>
    </source>
</evidence>
<proteinExistence type="inferred from homology"/>
<comment type="subcellular location">
    <subcellularLocation>
        <location evidence="1 7">Cell membrane</location>
        <topology evidence="1 7">Multi-pass membrane protein</topology>
    </subcellularLocation>
</comment>
<evidence type="ECO:0000256" key="2">
    <source>
        <dbReference type="ARBA" id="ARBA00022448"/>
    </source>
</evidence>
<evidence type="ECO:0000256" key="3">
    <source>
        <dbReference type="ARBA" id="ARBA00022475"/>
    </source>
</evidence>